<keyword evidence="3" id="KW-0378">Hydrolase</keyword>
<evidence type="ECO:0000313" key="3">
    <source>
        <dbReference type="EMBL" id="MBB6062318.1"/>
    </source>
</evidence>
<comment type="caution">
    <text evidence="3">The sequence shown here is derived from an EMBL/GenBank/DDBJ whole genome shotgun (WGS) entry which is preliminary data.</text>
</comment>
<dbReference type="Pfam" id="PF12697">
    <property type="entry name" value="Abhydrolase_6"/>
    <property type="match status" value="1"/>
</dbReference>
<dbReference type="SUPFAM" id="SSF53474">
    <property type="entry name" value="alpha/beta-Hydrolases"/>
    <property type="match status" value="1"/>
</dbReference>
<dbReference type="EC" id="3.1.1.1" evidence="3"/>
<sequence length="258" mass="29624">MNLLKFSTNIKTVEVSQPIFLEGNNAIGVLLIHGYTGSPHDMKFLAEKLNKEGFTVYVPRLPGHGTSSEDFLKSNHRDWLRRVIDSYFDLSGKCKEVYVAGLSMGGVLTLILASIFNPKKIVSIAGAIFTTEKKIALTPYISLFLKKIKREGYNGTYENKDLQYLSKEYWSYNWPLQAKYLYKLMKIARKRLKYINSDILILASEKDMTVPLEAAHYIYNNVSSKSKELKIFKKTGHVMTNDIEKEEVAETIIEWFKK</sequence>
<dbReference type="Gene3D" id="3.40.50.1820">
    <property type="entry name" value="alpha/beta hydrolase"/>
    <property type="match status" value="1"/>
</dbReference>
<proteinExistence type="predicted"/>
<reference evidence="3 4" key="1">
    <citation type="submission" date="2020-08" db="EMBL/GenBank/DDBJ databases">
        <title>Genomic Encyclopedia of Type Strains, Phase IV (KMG-IV): sequencing the most valuable type-strain genomes for metagenomic binning, comparative biology and taxonomic classification.</title>
        <authorList>
            <person name="Goeker M."/>
        </authorList>
    </citation>
    <scope>NUCLEOTIDE SEQUENCE [LARGE SCALE GENOMIC DNA]</scope>
    <source>
        <strain evidence="3 4">DSM 13481</strain>
    </source>
</reference>
<dbReference type="AlphaFoldDB" id="A0A841GRZ9"/>
<dbReference type="GO" id="GO:0106435">
    <property type="term" value="F:carboxylesterase activity"/>
    <property type="evidence" value="ECO:0007669"/>
    <property type="project" value="UniProtKB-EC"/>
</dbReference>
<dbReference type="EMBL" id="JACHEX010000001">
    <property type="protein sequence ID" value="MBB6062318.1"/>
    <property type="molecule type" value="Genomic_DNA"/>
</dbReference>
<accession>A0A841GRZ9</accession>
<dbReference type="InterPro" id="IPR029058">
    <property type="entry name" value="AB_hydrolase_fold"/>
</dbReference>
<feature type="active site" description="Charge relay system" evidence="1">
    <location>
        <position position="207"/>
    </location>
</feature>
<dbReference type="InterPro" id="IPR000073">
    <property type="entry name" value="AB_hydrolase_1"/>
</dbReference>
<dbReference type="Proteomes" id="UP000555828">
    <property type="component" value="Unassembled WGS sequence"/>
</dbReference>
<protein>
    <submittedName>
        <fullName evidence="3">Carboxylesterase</fullName>
        <ecNumber evidence="3">3.1.1.1</ecNumber>
    </submittedName>
</protein>
<feature type="active site" description="Nucleophile" evidence="1">
    <location>
        <position position="103"/>
    </location>
</feature>
<dbReference type="PANTHER" id="PTHR11614">
    <property type="entry name" value="PHOSPHOLIPASE-RELATED"/>
    <property type="match status" value="1"/>
</dbReference>
<dbReference type="InterPro" id="IPR051044">
    <property type="entry name" value="MAG_DAG_Lipase"/>
</dbReference>
<dbReference type="RefSeq" id="WP_184618983.1">
    <property type="nucleotide sequence ID" value="NZ_JACHEX010000001.1"/>
</dbReference>
<evidence type="ECO:0000256" key="1">
    <source>
        <dbReference type="PIRSR" id="PIRSR017388-1"/>
    </source>
</evidence>
<feature type="active site" description="Charge relay system" evidence="1">
    <location>
        <position position="237"/>
    </location>
</feature>
<keyword evidence="4" id="KW-1185">Reference proteome</keyword>
<gene>
    <name evidence="3" type="ORF">HNP65_000740</name>
</gene>
<dbReference type="PIRSF" id="PIRSF017388">
    <property type="entry name" value="Esterase_lipase"/>
    <property type="match status" value="1"/>
</dbReference>
<feature type="domain" description="AB hydrolase-1" evidence="2">
    <location>
        <begin position="29"/>
        <end position="249"/>
    </location>
</feature>
<name>A0A841GRZ9_9BACT</name>
<dbReference type="InterPro" id="IPR012354">
    <property type="entry name" value="Esterase_lipase"/>
</dbReference>
<evidence type="ECO:0000313" key="4">
    <source>
        <dbReference type="Proteomes" id="UP000555828"/>
    </source>
</evidence>
<organism evidence="3 4">
    <name type="scientific">Thermosipho japonicus</name>
    <dbReference type="NCBI Taxonomy" id="90323"/>
    <lineage>
        <taxon>Bacteria</taxon>
        <taxon>Thermotogati</taxon>
        <taxon>Thermotogota</taxon>
        <taxon>Thermotogae</taxon>
        <taxon>Thermotogales</taxon>
        <taxon>Fervidobacteriaceae</taxon>
        <taxon>Thermosipho</taxon>
    </lineage>
</organism>
<evidence type="ECO:0000259" key="2">
    <source>
        <dbReference type="Pfam" id="PF12697"/>
    </source>
</evidence>